<dbReference type="AlphaFoldDB" id="A0A520S0H4"/>
<evidence type="ECO:0000313" key="8">
    <source>
        <dbReference type="EMBL" id="RZO75970.1"/>
    </source>
</evidence>
<dbReference type="InterPro" id="IPR050682">
    <property type="entry name" value="ModA/WtpA"/>
</dbReference>
<dbReference type="PIRSF" id="PIRSF004846">
    <property type="entry name" value="ModA"/>
    <property type="match status" value="1"/>
</dbReference>
<evidence type="ECO:0000256" key="4">
    <source>
        <dbReference type="ARBA" id="ARBA00022729"/>
    </source>
</evidence>
<dbReference type="InterPro" id="IPR044084">
    <property type="entry name" value="AvModA-like_subst-bd"/>
</dbReference>
<organism evidence="8 9">
    <name type="scientific">OM182 bacterium</name>
    <dbReference type="NCBI Taxonomy" id="2510334"/>
    <lineage>
        <taxon>Bacteria</taxon>
        <taxon>Pseudomonadati</taxon>
        <taxon>Pseudomonadota</taxon>
        <taxon>Gammaproteobacteria</taxon>
        <taxon>OMG group</taxon>
        <taxon>OM182 clade</taxon>
    </lineage>
</organism>
<feature type="binding site" evidence="6">
    <location>
        <position position="57"/>
    </location>
    <ligand>
        <name>molybdate</name>
        <dbReference type="ChEBI" id="CHEBI:36264"/>
    </ligand>
</feature>
<dbReference type="NCBIfam" id="TIGR01256">
    <property type="entry name" value="modA"/>
    <property type="match status" value="1"/>
</dbReference>
<keyword evidence="3 6" id="KW-0479">Metal-binding</keyword>
<evidence type="ECO:0000256" key="5">
    <source>
        <dbReference type="ARBA" id="ARBA00062515"/>
    </source>
</evidence>
<dbReference type="Pfam" id="PF13531">
    <property type="entry name" value="SBP_bac_11"/>
    <property type="match status" value="1"/>
</dbReference>
<dbReference type="CDD" id="cd13539">
    <property type="entry name" value="PBP2_AvModA"/>
    <property type="match status" value="1"/>
</dbReference>
<evidence type="ECO:0000256" key="6">
    <source>
        <dbReference type="PIRSR" id="PIRSR004846-1"/>
    </source>
</evidence>
<evidence type="ECO:0000313" key="9">
    <source>
        <dbReference type="Proteomes" id="UP000320404"/>
    </source>
</evidence>
<comment type="subunit">
    <text evidence="5">The complex is composed of two ATP-binding proteins (ModC), two transmembrane proteins (ModB) and a solute-binding protein (ModA).</text>
</comment>
<feature type="binding site" evidence="6">
    <location>
        <position position="165"/>
    </location>
    <ligand>
        <name>molybdate</name>
        <dbReference type="ChEBI" id="CHEBI:36264"/>
    </ligand>
</feature>
<dbReference type="EMBL" id="SHAH01000041">
    <property type="protein sequence ID" value="RZO75970.1"/>
    <property type="molecule type" value="Genomic_DNA"/>
</dbReference>
<dbReference type="GO" id="GO:0015689">
    <property type="term" value="P:molybdate ion transport"/>
    <property type="evidence" value="ECO:0007669"/>
    <property type="project" value="InterPro"/>
</dbReference>
<dbReference type="Gene3D" id="3.40.190.10">
    <property type="entry name" value="Periplasmic binding protein-like II"/>
    <property type="match status" value="2"/>
</dbReference>
<dbReference type="FunFam" id="3.40.190.10:FF:000035">
    <property type="entry name" value="Molybdate ABC transporter substrate-binding protein"/>
    <property type="match status" value="1"/>
</dbReference>
<dbReference type="InterPro" id="IPR005950">
    <property type="entry name" value="ModA"/>
</dbReference>
<evidence type="ECO:0000256" key="3">
    <source>
        <dbReference type="ARBA" id="ARBA00022723"/>
    </source>
</evidence>
<evidence type="ECO:0000256" key="2">
    <source>
        <dbReference type="ARBA" id="ARBA00022505"/>
    </source>
</evidence>
<evidence type="ECO:0000256" key="1">
    <source>
        <dbReference type="ARBA" id="ARBA00009175"/>
    </source>
</evidence>
<dbReference type="GO" id="GO:0030973">
    <property type="term" value="F:molybdate ion binding"/>
    <property type="evidence" value="ECO:0007669"/>
    <property type="project" value="InterPro"/>
</dbReference>
<feature type="chain" id="PRO_5022174864" evidence="7">
    <location>
        <begin position="21"/>
        <end position="249"/>
    </location>
</feature>
<dbReference type="GO" id="GO:0046872">
    <property type="term" value="F:metal ion binding"/>
    <property type="evidence" value="ECO:0007669"/>
    <property type="project" value="UniProtKB-KW"/>
</dbReference>
<protein>
    <submittedName>
        <fullName evidence="8">Molybdate ABC transporter substrate-binding protein</fullName>
    </submittedName>
</protein>
<evidence type="ECO:0000256" key="7">
    <source>
        <dbReference type="SAM" id="SignalP"/>
    </source>
</evidence>
<accession>A0A520S0H4</accession>
<keyword evidence="2 6" id="KW-0500">Molybdenum</keyword>
<reference evidence="8 9" key="1">
    <citation type="submission" date="2019-02" db="EMBL/GenBank/DDBJ databases">
        <title>Prokaryotic population dynamics and viral predation in marine succession experiment using metagenomics: the confinement effect.</title>
        <authorList>
            <person name="Haro-Moreno J.M."/>
            <person name="Rodriguez-Valera F."/>
            <person name="Lopez-Perez M."/>
        </authorList>
    </citation>
    <scope>NUCLEOTIDE SEQUENCE [LARGE SCALE GENOMIC DNA]</scope>
    <source>
        <strain evidence="8">MED-G158</strain>
    </source>
</reference>
<feature type="signal peptide" evidence="7">
    <location>
        <begin position="1"/>
        <end position="20"/>
    </location>
</feature>
<dbReference type="PANTHER" id="PTHR30632">
    <property type="entry name" value="MOLYBDATE-BINDING PERIPLASMIC PROTEIN"/>
    <property type="match status" value="1"/>
</dbReference>
<proteinExistence type="inferred from homology"/>
<comment type="caution">
    <text evidence="8">The sequence shown here is derived from an EMBL/GenBank/DDBJ whole genome shotgun (WGS) entry which is preliminary data.</text>
</comment>
<gene>
    <name evidence="8" type="primary">modA</name>
    <name evidence="8" type="ORF">EVA69_03540</name>
</gene>
<name>A0A520S0H4_9GAMM</name>
<dbReference type="SUPFAM" id="SSF53850">
    <property type="entry name" value="Periplasmic binding protein-like II"/>
    <property type="match status" value="1"/>
</dbReference>
<comment type="similarity">
    <text evidence="1">Belongs to the bacterial solute-binding protein ModA family.</text>
</comment>
<keyword evidence="4 7" id="KW-0732">Signal</keyword>
<dbReference type="GO" id="GO:1901359">
    <property type="term" value="F:tungstate binding"/>
    <property type="evidence" value="ECO:0007669"/>
    <property type="project" value="UniProtKB-ARBA"/>
</dbReference>
<dbReference type="Proteomes" id="UP000320404">
    <property type="component" value="Unassembled WGS sequence"/>
</dbReference>
<dbReference type="PANTHER" id="PTHR30632:SF14">
    <property type="entry name" value="TUNGSTATE_MOLYBDATE_CHROMATE-BINDING PROTEIN MODA"/>
    <property type="match status" value="1"/>
</dbReference>
<sequence>MNRLGLSLLAAYLWPLSATADELLVASASNFSAPMAQLVLRFEGQTDHEVEVAYGSSGRLFAQISNGAPFQIFFSADQDKPERLLASGLAVPGTSFTYATGALVLWNADDKAVVPDPSALSQDPELRIAIANPRVAPYGAAALEAIESLALSEAVSGRLVLGENIAQAYQFVDSGNASLGFVAKSQVVRDGRVRKGSGWEVPANLHAPIRQDAVLLTRARDCQPCQQFMAFVQQPEQQALLAGWGYRFD</sequence>